<dbReference type="Gene3D" id="1.25.40.10">
    <property type="entry name" value="Tetratricopeptide repeat domain"/>
    <property type="match status" value="2"/>
</dbReference>
<dbReference type="AlphaFoldDB" id="A0A0R2CDN0"/>
<dbReference type="STRING" id="1133569.FD21_GL000113"/>
<dbReference type="PATRIC" id="fig|1133569.4.peg.113"/>
<dbReference type="InterPro" id="IPR019734">
    <property type="entry name" value="TPR_rpt"/>
</dbReference>
<evidence type="ECO:0000256" key="1">
    <source>
        <dbReference type="PROSITE-ProRule" id="PRU00339"/>
    </source>
</evidence>
<dbReference type="Pfam" id="PF13181">
    <property type="entry name" value="TPR_8"/>
    <property type="match status" value="1"/>
</dbReference>
<keyword evidence="1" id="KW-0802">TPR repeat</keyword>
<reference evidence="2 3" key="1">
    <citation type="journal article" date="2015" name="Genome Announc.">
        <title>Expanding the biotechnology potential of lactobacilli through comparative genomics of 213 strains and associated genera.</title>
        <authorList>
            <person name="Sun Z."/>
            <person name="Harris H.M."/>
            <person name="McCann A."/>
            <person name="Guo C."/>
            <person name="Argimon S."/>
            <person name="Zhang W."/>
            <person name="Yang X."/>
            <person name="Jeffery I.B."/>
            <person name="Cooney J.C."/>
            <person name="Kagawa T.F."/>
            <person name="Liu W."/>
            <person name="Song Y."/>
            <person name="Salvetti E."/>
            <person name="Wrobel A."/>
            <person name="Rasinkangas P."/>
            <person name="Parkhill J."/>
            <person name="Rea M.C."/>
            <person name="O'Sullivan O."/>
            <person name="Ritari J."/>
            <person name="Douillard F.P."/>
            <person name="Paul Ross R."/>
            <person name="Yang R."/>
            <person name="Briner A.E."/>
            <person name="Felis G.E."/>
            <person name="de Vos W.M."/>
            <person name="Barrangou R."/>
            <person name="Klaenhammer T.R."/>
            <person name="Caufield P.W."/>
            <person name="Cui Y."/>
            <person name="Zhang H."/>
            <person name="O'Toole P.W."/>
        </authorList>
    </citation>
    <scope>NUCLEOTIDE SEQUENCE [LARGE SCALE GENOMIC DNA]</scope>
    <source>
        <strain evidence="2 3">DSM 20605</strain>
    </source>
</reference>
<dbReference type="PROSITE" id="PS50005">
    <property type="entry name" value="TPR"/>
    <property type="match status" value="2"/>
</dbReference>
<dbReference type="OrthoDB" id="2329209at2"/>
<keyword evidence="3" id="KW-1185">Reference proteome</keyword>
<evidence type="ECO:0000313" key="3">
    <source>
        <dbReference type="Proteomes" id="UP000051576"/>
    </source>
</evidence>
<gene>
    <name evidence="2" type="ORF">FD21_GL000113</name>
</gene>
<organism evidence="2 3">
    <name type="scientific">Liquorilactobacillus vini DSM 20605</name>
    <dbReference type="NCBI Taxonomy" id="1133569"/>
    <lineage>
        <taxon>Bacteria</taxon>
        <taxon>Bacillati</taxon>
        <taxon>Bacillota</taxon>
        <taxon>Bacilli</taxon>
        <taxon>Lactobacillales</taxon>
        <taxon>Lactobacillaceae</taxon>
        <taxon>Liquorilactobacillus</taxon>
    </lineage>
</organism>
<dbReference type="SMART" id="SM00028">
    <property type="entry name" value="TPR"/>
    <property type="match status" value="3"/>
</dbReference>
<feature type="repeat" description="TPR" evidence="1">
    <location>
        <begin position="34"/>
        <end position="67"/>
    </location>
</feature>
<comment type="caution">
    <text evidence="2">The sequence shown here is derived from an EMBL/GenBank/DDBJ whole genome shotgun (WGS) entry which is preliminary data.</text>
</comment>
<accession>A0A0R2CDN0</accession>
<dbReference type="EMBL" id="AYYX01000010">
    <property type="protein sequence ID" value="KRM89186.1"/>
    <property type="molecule type" value="Genomic_DNA"/>
</dbReference>
<feature type="repeat" description="TPR" evidence="1">
    <location>
        <begin position="140"/>
        <end position="173"/>
    </location>
</feature>
<dbReference type="eggNOG" id="COG0457">
    <property type="taxonomic scope" value="Bacteria"/>
</dbReference>
<dbReference type="InterPro" id="IPR011990">
    <property type="entry name" value="TPR-like_helical_dom_sf"/>
</dbReference>
<proteinExistence type="predicted"/>
<protein>
    <submittedName>
        <fullName evidence="2">Tetratricopeptide repeat family protein</fullName>
    </submittedName>
</protein>
<dbReference type="SUPFAM" id="SSF48452">
    <property type="entry name" value="TPR-like"/>
    <property type="match status" value="1"/>
</dbReference>
<sequence>MFLVEKTDRKQQQAELATQIKKLIKAIDLRPKDPQQYYALGMLLTKSQQYSQAEELFKRAINFFKHQHLATDLLEYGLGNVLYSAGLYQESLTTFQQVKSADLKNDAYLMIAQNYYAQENYQQALAFALTVSEQTKNQQVDGWLLAGESFLALGNLKLAAKYFDQVLANRPTSFQANFERGVIEMVWQQQGDRFFKRAEKADPTKFAQQQERLADIERVLIAKQQGEITGGKQSDSN</sequence>
<dbReference type="Proteomes" id="UP000051576">
    <property type="component" value="Unassembled WGS sequence"/>
</dbReference>
<dbReference type="Pfam" id="PF13432">
    <property type="entry name" value="TPR_16"/>
    <property type="match status" value="2"/>
</dbReference>
<dbReference type="PANTHER" id="PTHR12558">
    <property type="entry name" value="CELL DIVISION CYCLE 16,23,27"/>
    <property type="match status" value="1"/>
</dbReference>
<dbReference type="PANTHER" id="PTHR12558:SF13">
    <property type="entry name" value="CELL DIVISION CYCLE PROTEIN 27 HOMOLOG"/>
    <property type="match status" value="1"/>
</dbReference>
<evidence type="ECO:0000313" key="2">
    <source>
        <dbReference type="EMBL" id="KRM89186.1"/>
    </source>
</evidence>
<name>A0A0R2CDN0_9LACO</name>